<dbReference type="AlphaFoldDB" id="A0A4Z2I009"/>
<gene>
    <name evidence="1" type="ORF">EYF80_019198</name>
</gene>
<dbReference type="Proteomes" id="UP000314294">
    <property type="component" value="Unassembled WGS sequence"/>
</dbReference>
<organism evidence="1 2">
    <name type="scientific">Liparis tanakae</name>
    <name type="common">Tanaka's snailfish</name>
    <dbReference type="NCBI Taxonomy" id="230148"/>
    <lineage>
        <taxon>Eukaryota</taxon>
        <taxon>Metazoa</taxon>
        <taxon>Chordata</taxon>
        <taxon>Craniata</taxon>
        <taxon>Vertebrata</taxon>
        <taxon>Euteleostomi</taxon>
        <taxon>Actinopterygii</taxon>
        <taxon>Neopterygii</taxon>
        <taxon>Teleostei</taxon>
        <taxon>Neoteleostei</taxon>
        <taxon>Acanthomorphata</taxon>
        <taxon>Eupercaria</taxon>
        <taxon>Perciformes</taxon>
        <taxon>Cottioidei</taxon>
        <taxon>Cottales</taxon>
        <taxon>Liparidae</taxon>
        <taxon>Liparis</taxon>
    </lineage>
</organism>
<reference evidence="1 2" key="1">
    <citation type="submission" date="2019-03" db="EMBL/GenBank/DDBJ databases">
        <title>First draft genome of Liparis tanakae, snailfish: a comprehensive survey of snailfish specific genes.</title>
        <authorList>
            <person name="Kim W."/>
            <person name="Song I."/>
            <person name="Jeong J.-H."/>
            <person name="Kim D."/>
            <person name="Kim S."/>
            <person name="Ryu S."/>
            <person name="Song J.Y."/>
            <person name="Lee S.K."/>
        </authorList>
    </citation>
    <scope>NUCLEOTIDE SEQUENCE [LARGE SCALE GENOMIC DNA]</scope>
    <source>
        <tissue evidence="1">Muscle</tissue>
    </source>
</reference>
<keyword evidence="2" id="KW-1185">Reference proteome</keyword>
<comment type="caution">
    <text evidence="1">The sequence shown here is derived from an EMBL/GenBank/DDBJ whole genome shotgun (WGS) entry which is preliminary data.</text>
</comment>
<proteinExistence type="predicted"/>
<name>A0A4Z2I009_9TELE</name>
<evidence type="ECO:0000313" key="1">
    <source>
        <dbReference type="EMBL" id="TNN70614.1"/>
    </source>
</evidence>
<dbReference type="EMBL" id="SRLO01000161">
    <property type="protein sequence ID" value="TNN70614.1"/>
    <property type="molecule type" value="Genomic_DNA"/>
</dbReference>
<sequence>MASLWARWAGAVRAAVSALSIEEEFPSQGGGTETLLHSITCFVGESLEICVSLSLPPKIIISTMFRESHFERTASSYI</sequence>
<evidence type="ECO:0000313" key="2">
    <source>
        <dbReference type="Proteomes" id="UP000314294"/>
    </source>
</evidence>
<accession>A0A4Z2I009</accession>
<protein>
    <submittedName>
        <fullName evidence="1">Uncharacterized protein</fullName>
    </submittedName>
</protein>